<organism evidence="2 3">
    <name type="scientific">Novosphingobium indicum</name>
    <dbReference type="NCBI Taxonomy" id="462949"/>
    <lineage>
        <taxon>Bacteria</taxon>
        <taxon>Pseudomonadati</taxon>
        <taxon>Pseudomonadota</taxon>
        <taxon>Alphaproteobacteria</taxon>
        <taxon>Sphingomonadales</taxon>
        <taxon>Sphingomonadaceae</taxon>
        <taxon>Novosphingobium</taxon>
    </lineage>
</organism>
<comment type="caution">
    <text evidence="2">The sequence shown here is derived from an EMBL/GenBank/DDBJ whole genome shotgun (WGS) entry which is preliminary data.</text>
</comment>
<name>A0ABQ2JGD4_9SPHN</name>
<protein>
    <submittedName>
        <fullName evidence="2">Uncharacterized protein</fullName>
    </submittedName>
</protein>
<accession>A0ABQ2JGD4</accession>
<evidence type="ECO:0000313" key="3">
    <source>
        <dbReference type="Proteomes" id="UP000605099"/>
    </source>
</evidence>
<proteinExistence type="predicted"/>
<keyword evidence="3" id="KW-1185">Reference proteome</keyword>
<reference evidence="3" key="1">
    <citation type="journal article" date="2019" name="Int. J. Syst. Evol. Microbiol.">
        <title>The Global Catalogue of Microorganisms (GCM) 10K type strain sequencing project: providing services to taxonomists for standard genome sequencing and annotation.</title>
        <authorList>
            <consortium name="The Broad Institute Genomics Platform"/>
            <consortium name="The Broad Institute Genome Sequencing Center for Infectious Disease"/>
            <person name="Wu L."/>
            <person name="Ma J."/>
        </authorList>
    </citation>
    <scope>NUCLEOTIDE SEQUENCE [LARGE SCALE GENOMIC DNA]</scope>
    <source>
        <strain evidence="3">CGMCC 1.6784</strain>
    </source>
</reference>
<gene>
    <name evidence="2" type="ORF">GCM10011349_14800</name>
</gene>
<dbReference type="EMBL" id="BMLK01000006">
    <property type="protein sequence ID" value="GGN47036.1"/>
    <property type="molecule type" value="Genomic_DNA"/>
</dbReference>
<dbReference type="Proteomes" id="UP000605099">
    <property type="component" value="Unassembled WGS sequence"/>
</dbReference>
<sequence>MTEANGHSPGDEPTITEDCDQSLGRSQRRLLRRIYNGRTTPIIIDGQPLLTYKDASRYLLSLMPDEREKAYAEMRNSAPRE</sequence>
<evidence type="ECO:0000256" key="1">
    <source>
        <dbReference type="SAM" id="MobiDB-lite"/>
    </source>
</evidence>
<evidence type="ECO:0000313" key="2">
    <source>
        <dbReference type="EMBL" id="GGN47036.1"/>
    </source>
</evidence>
<feature type="region of interest" description="Disordered" evidence="1">
    <location>
        <begin position="1"/>
        <end position="23"/>
    </location>
</feature>